<feature type="region of interest" description="Disordered" evidence="1">
    <location>
        <begin position="37"/>
        <end position="56"/>
    </location>
</feature>
<evidence type="ECO:0000256" key="1">
    <source>
        <dbReference type="SAM" id="MobiDB-lite"/>
    </source>
</evidence>
<feature type="chain" id="PRO_5045189429" description="Transglycosylase SLT domain-containing protein" evidence="2">
    <location>
        <begin position="33"/>
        <end position="501"/>
    </location>
</feature>
<dbReference type="SUPFAM" id="SSF53955">
    <property type="entry name" value="Lysozyme-like"/>
    <property type="match status" value="1"/>
</dbReference>
<accession>A0ABY5PJH8</accession>
<keyword evidence="5" id="KW-1185">Reference proteome</keyword>
<dbReference type="Gene3D" id="1.10.530.10">
    <property type="match status" value="1"/>
</dbReference>
<dbReference type="Proteomes" id="UP001058860">
    <property type="component" value="Chromosome"/>
</dbReference>
<evidence type="ECO:0000313" key="5">
    <source>
        <dbReference type="Proteomes" id="UP001058860"/>
    </source>
</evidence>
<sequence>MSPPRGQRASRRRALFSLVAVAVAFAALLALADRLSDDDPPRLSPGTGVAAGESDEVVDPLAWDEGREGELVAAAQRGFAHPLYTLVPGGAVASAARTARYRELIESVAEDGGVSADDLEALVYLESAGRPTAAADPRYEGAVGLTQIVAQTGEDLLDMRVDPAQARSLTRRIRRAARRGDTAGVRALEARRRAVDERFDPPKALRGAVAYLEFAREELGRDDLALASYHAGVGNIQNVLKAYDGGDDVSYAQFYFDTSPVHNDEAYRKLAELGDDSATYLWRLGAAKEIMRLYREDRGELRRLAARQTAKNSAEEVLWPPGSTKRYATAAQLRSSYKDGTLRRLPADLLRAEGVRIDPQMGELAPQRQLSRRLFRGLRPEALAVLVTLGAGVQEISRGTKPIAVTSTVRDQVYQDLLTGVNAQATREYSLHTTGYAFDILRSFRSERQEAAFWFMLTRLQALDMIAWLPEFGAAHVTVGERAKALVPILDEETERVASDD</sequence>
<reference evidence="5" key="1">
    <citation type="submission" date="2021-11" db="EMBL/GenBank/DDBJ databases">
        <title>Cultivation dependent microbiological survey of springs from the worlds oldest radium mine currently devoted to the extraction of radon-saturated water.</title>
        <authorList>
            <person name="Kapinusova G."/>
            <person name="Smrhova T."/>
            <person name="Strejcek M."/>
            <person name="Suman J."/>
            <person name="Jani K."/>
            <person name="Pajer P."/>
            <person name="Uhlik O."/>
        </authorList>
    </citation>
    <scope>NUCLEOTIDE SEQUENCE [LARGE SCALE GENOMIC DNA]</scope>
    <source>
        <strain evidence="5">J379</strain>
    </source>
</reference>
<evidence type="ECO:0000259" key="3">
    <source>
        <dbReference type="Pfam" id="PF01464"/>
    </source>
</evidence>
<dbReference type="InterPro" id="IPR023346">
    <property type="entry name" value="Lysozyme-like_dom_sf"/>
</dbReference>
<evidence type="ECO:0000313" key="4">
    <source>
        <dbReference type="EMBL" id="UUY04844.1"/>
    </source>
</evidence>
<name>A0ABY5PJH8_9ACTN</name>
<organism evidence="4 5">
    <name type="scientific">Svornostia abyssi</name>
    <dbReference type="NCBI Taxonomy" id="2898438"/>
    <lineage>
        <taxon>Bacteria</taxon>
        <taxon>Bacillati</taxon>
        <taxon>Actinomycetota</taxon>
        <taxon>Thermoleophilia</taxon>
        <taxon>Solirubrobacterales</taxon>
        <taxon>Baekduiaceae</taxon>
        <taxon>Svornostia</taxon>
    </lineage>
</organism>
<protein>
    <recommendedName>
        <fullName evidence="3">Transglycosylase SLT domain-containing protein</fullName>
    </recommendedName>
</protein>
<gene>
    <name evidence="4" type="ORF">LRS13_04755</name>
</gene>
<proteinExistence type="predicted"/>
<dbReference type="RefSeq" id="WP_353865324.1">
    <property type="nucleotide sequence ID" value="NZ_CP088295.1"/>
</dbReference>
<evidence type="ECO:0000256" key="2">
    <source>
        <dbReference type="SAM" id="SignalP"/>
    </source>
</evidence>
<dbReference type="InterPro" id="IPR008258">
    <property type="entry name" value="Transglycosylase_SLT_dom_1"/>
</dbReference>
<dbReference type="EMBL" id="CP088295">
    <property type="protein sequence ID" value="UUY04844.1"/>
    <property type="molecule type" value="Genomic_DNA"/>
</dbReference>
<dbReference type="SUPFAM" id="SSF55166">
    <property type="entry name" value="Hedgehog/DD-peptidase"/>
    <property type="match status" value="1"/>
</dbReference>
<dbReference type="InterPro" id="IPR009045">
    <property type="entry name" value="Zn_M74/Hedgehog-like"/>
</dbReference>
<feature type="signal peptide" evidence="2">
    <location>
        <begin position="1"/>
        <end position="32"/>
    </location>
</feature>
<feature type="domain" description="Transglycosylase SLT" evidence="3">
    <location>
        <begin position="189"/>
        <end position="243"/>
    </location>
</feature>
<dbReference type="Pfam" id="PF01464">
    <property type="entry name" value="SLT"/>
    <property type="match status" value="1"/>
</dbReference>
<keyword evidence="2" id="KW-0732">Signal</keyword>